<protein>
    <submittedName>
        <fullName evidence="11 12">Lipopolysaccharide-induced tumor necrosis factor-alpha factor homolog isoform X1</fullName>
    </submittedName>
</protein>
<feature type="region of interest" description="Disordered" evidence="8">
    <location>
        <begin position="1"/>
        <end position="115"/>
    </location>
</feature>
<evidence type="ECO:0000256" key="7">
    <source>
        <dbReference type="ARBA" id="ARBA00023136"/>
    </source>
</evidence>
<evidence type="ECO:0000256" key="4">
    <source>
        <dbReference type="ARBA" id="ARBA00005975"/>
    </source>
</evidence>
<comment type="similarity">
    <text evidence="4">Belongs to the CDIP1/LITAF family.</text>
</comment>
<sequence length="247" mass="27050">MDQKKEKVSVPMTNIKCPPDPYAQGYSSSYMPESYAQEPQTKKSYGKGPQASKSYVPEPQAPKSYTPGLYEPKSYTPDPYGPKSYRSDPYAPKSYSSDPYASTSYSSDPYAPEPSAPEHIEFSEDGCSYTIEVTAGDCPSPPPYSSVDVCCDKTGTGCCVVNQPPPVVVAGIFSSEPASTICPCCRQIITTEVVFRVGSLTYALCTCMCMVGCCLGCCLIPFASKCCKDVDHYCPCCRYHIYRYKRL</sequence>
<dbReference type="Proteomes" id="UP000694871">
    <property type="component" value="Unplaced"/>
</dbReference>
<dbReference type="InterPro" id="IPR006629">
    <property type="entry name" value="LITAF"/>
</dbReference>
<gene>
    <name evidence="11 12" type="primary">LOC107125670</name>
</gene>
<evidence type="ECO:0000313" key="11">
    <source>
        <dbReference type="RefSeq" id="XP_015284605.1"/>
    </source>
</evidence>
<evidence type="ECO:0000313" key="10">
    <source>
        <dbReference type="Proteomes" id="UP000694871"/>
    </source>
</evidence>
<reference evidence="11 12" key="1">
    <citation type="submission" date="2025-05" db="UniProtKB">
        <authorList>
            <consortium name="RefSeq"/>
        </authorList>
    </citation>
    <scope>IDENTIFICATION</scope>
</reference>
<comment type="subcellular location">
    <subcellularLocation>
        <location evidence="1">Endosome membrane</location>
        <topology evidence="1">Peripheral membrane protein</topology>
        <orientation evidence="1">Cytoplasmic side</orientation>
    </subcellularLocation>
    <subcellularLocation>
        <location evidence="2">Late endosome membrane</location>
    </subcellularLocation>
    <subcellularLocation>
        <location evidence="3">Lysosome membrane</location>
        <topology evidence="3">Peripheral membrane protein</topology>
        <orientation evidence="3">Cytoplasmic side</orientation>
    </subcellularLocation>
</comment>
<dbReference type="PANTHER" id="PTHR23292">
    <property type="entry name" value="LIPOPOLYSACCHARIDE-INDUCED TUMOR NECROSIS FACTOR-ALPHA FACTOR"/>
    <property type="match status" value="1"/>
</dbReference>
<dbReference type="InterPro" id="IPR037519">
    <property type="entry name" value="LITAF_fam"/>
</dbReference>
<dbReference type="SMART" id="SM00714">
    <property type="entry name" value="LITAF"/>
    <property type="match status" value="1"/>
</dbReference>
<accession>A0ABM1LF70</accession>
<evidence type="ECO:0000256" key="6">
    <source>
        <dbReference type="ARBA" id="ARBA00022833"/>
    </source>
</evidence>
<feature type="compositionally biased region" description="Low complexity" evidence="8">
    <location>
        <begin position="94"/>
        <end position="110"/>
    </location>
</feature>
<dbReference type="Pfam" id="PF10601">
    <property type="entry name" value="zf-LITAF-like"/>
    <property type="match status" value="1"/>
</dbReference>
<keyword evidence="10" id="KW-1185">Reference proteome</keyword>
<dbReference type="GeneID" id="107125670"/>
<evidence type="ECO:0000256" key="1">
    <source>
        <dbReference type="ARBA" id="ARBA00004125"/>
    </source>
</evidence>
<organism evidence="10 12">
    <name type="scientific">Gekko japonicus</name>
    <name type="common">Schlegel's Japanese gecko</name>
    <dbReference type="NCBI Taxonomy" id="146911"/>
    <lineage>
        <taxon>Eukaryota</taxon>
        <taxon>Metazoa</taxon>
        <taxon>Chordata</taxon>
        <taxon>Craniata</taxon>
        <taxon>Vertebrata</taxon>
        <taxon>Euteleostomi</taxon>
        <taxon>Lepidosauria</taxon>
        <taxon>Squamata</taxon>
        <taxon>Bifurcata</taxon>
        <taxon>Gekkota</taxon>
        <taxon>Gekkonidae</taxon>
        <taxon>Gekkoninae</taxon>
        <taxon>Gekko</taxon>
    </lineage>
</organism>
<dbReference type="RefSeq" id="XP_015284607.1">
    <property type="nucleotide sequence ID" value="XM_015429121.1"/>
</dbReference>
<evidence type="ECO:0000256" key="8">
    <source>
        <dbReference type="SAM" id="MobiDB-lite"/>
    </source>
</evidence>
<evidence type="ECO:0000256" key="5">
    <source>
        <dbReference type="ARBA" id="ARBA00022723"/>
    </source>
</evidence>
<evidence type="ECO:0000259" key="9">
    <source>
        <dbReference type="PROSITE" id="PS51837"/>
    </source>
</evidence>
<dbReference type="PANTHER" id="PTHR23292:SF47">
    <property type="entry name" value="LITAF DOMAIN-CONTAINING PROTEIN"/>
    <property type="match status" value="1"/>
</dbReference>
<keyword evidence="6" id="KW-0862">Zinc</keyword>
<evidence type="ECO:0000256" key="3">
    <source>
        <dbReference type="ARBA" id="ARBA00004630"/>
    </source>
</evidence>
<dbReference type="RefSeq" id="XP_015284605.1">
    <property type="nucleotide sequence ID" value="XM_015429119.1"/>
</dbReference>
<feature type="compositionally biased region" description="Polar residues" evidence="8">
    <location>
        <begin position="25"/>
        <end position="43"/>
    </location>
</feature>
<keyword evidence="5" id="KW-0479">Metal-binding</keyword>
<keyword evidence="7" id="KW-0472">Membrane</keyword>
<evidence type="ECO:0000256" key="2">
    <source>
        <dbReference type="ARBA" id="ARBA00004414"/>
    </source>
</evidence>
<name>A0ABM1LF70_GEKJA</name>
<evidence type="ECO:0000313" key="12">
    <source>
        <dbReference type="RefSeq" id="XP_015284607.1"/>
    </source>
</evidence>
<feature type="domain" description="LITAF" evidence="9">
    <location>
        <begin position="162"/>
        <end position="246"/>
    </location>
</feature>
<dbReference type="PROSITE" id="PS51837">
    <property type="entry name" value="LITAF"/>
    <property type="match status" value="1"/>
</dbReference>
<proteinExistence type="inferred from homology"/>